<proteinExistence type="predicted"/>
<evidence type="ECO:0000313" key="2">
    <source>
        <dbReference type="EMBL" id="KRG20320.1"/>
    </source>
</evidence>
<name>A0A0Q9YIB0_9GAMM</name>
<dbReference type="Pfam" id="PF00534">
    <property type="entry name" value="Glycos_transf_1"/>
    <property type="match status" value="1"/>
</dbReference>
<reference evidence="2" key="1">
    <citation type="submission" date="2015-09" db="EMBL/GenBank/DDBJ databases">
        <title>Draft Genome Sequences of Two Novel Amoeba-resistant Intranuclear Bacteria, Candidatus Berkiella cookevillensis and Candidatus Berkiella aquae.</title>
        <authorList>
            <person name="Mehari Y.T."/>
            <person name="Arivett B.A."/>
            <person name="Farone A.L."/>
            <person name="Gunderson J.H."/>
            <person name="Farone M.B."/>
        </authorList>
    </citation>
    <scope>NUCLEOTIDE SEQUENCE [LARGE SCALE GENOMIC DNA]</scope>
    <source>
        <strain evidence="2">HT99</strain>
    </source>
</reference>
<organism evidence="2">
    <name type="scientific">Candidatus Berkiella aquae</name>
    <dbReference type="NCBI Taxonomy" id="295108"/>
    <lineage>
        <taxon>Bacteria</taxon>
        <taxon>Pseudomonadati</taxon>
        <taxon>Pseudomonadota</taxon>
        <taxon>Gammaproteobacteria</taxon>
        <taxon>Candidatus Berkiellales</taxon>
        <taxon>Candidatus Berkiellaceae</taxon>
        <taxon>Candidatus Berkiella</taxon>
    </lineage>
</organism>
<feature type="domain" description="Glycosyl transferase family 1" evidence="1">
    <location>
        <begin position="217"/>
        <end position="375"/>
    </location>
</feature>
<sequence>MLCSACMKKKKVGLYLDAGPACGGTYQYNHLMLEALMQLPASEYEPVVFYGSPHWQSLLEKNQIRGQLIQVPKIWQKMAGLWRRLKFPLSFWHHFAKWGHPLARAMLKEQCSLWIFPSQDAYAYLMPVPSLAAVHDLMHRYETRFPEVGAKKEYARREYHYQNTCKWAKGILVDSPLGKEQAMESYQITANACHVLPYIANRYIVQIRPSIDFDQKYSLPKKYLFYPAQFWQHKNHENLLKAVAICRQTIPDIQLVLVGSPKNHYQQVIELIKELKLEANVHILGLVDEQDIPEFYRRARALIMPTFFGPTNIPPLEAFALECPVAISDIYGMKSQLGDAALFFNPLDVKQISETINLLWLDDSLGAELKNKGKTHHENKGFSQFNVHFQKIMEDVLFKKYRT</sequence>
<accession>A0A0Q9YIB0</accession>
<dbReference type="PANTHER" id="PTHR46401">
    <property type="entry name" value="GLYCOSYLTRANSFERASE WBBK-RELATED"/>
    <property type="match status" value="1"/>
</dbReference>
<dbReference type="EC" id="2.4.1.246" evidence="2"/>
<comment type="caution">
    <text evidence="2">The sequence shown here is derived from an EMBL/GenBank/DDBJ whole genome shotgun (WGS) entry which is preliminary data.</text>
</comment>
<dbReference type="PANTHER" id="PTHR46401:SF8">
    <property type="entry name" value="BLL6006 PROTEIN"/>
    <property type="match status" value="1"/>
</dbReference>
<evidence type="ECO:0000259" key="1">
    <source>
        <dbReference type="Pfam" id="PF00534"/>
    </source>
</evidence>
<dbReference type="GO" id="GO:0103011">
    <property type="term" value="F:mannosylfructose-phosphate synthase activity"/>
    <property type="evidence" value="ECO:0007669"/>
    <property type="project" value="UniProtKB-EC"/>
</dbReference>
<keyword evidence="2" id="KW-0808">Transferase</keyword>
<dbReference type="STRING" id="295108.HT99x_02570"/>
<dbReference type="CDD" id="cd03809">
    <property type="entry name" value="GT4_MtfB-like"/>
    <property type="match status" value="1"/>
</dbReference>
<dbReference type="AlphaFoldDB" id="A0A0Q9YIB0"/>
<dbReference type="PATRIC" id="fig|1590043.3.peg.2612"/>
<dbReference type="Gene3D" id="3.40.50.2000">
    <property type="entry name" value="Glycogen Phosphorylase B"/>
    <property type="match status" value="1"/>
</dbReference>
<dbReference type="SUPFAM" id="SSF53756">
    <property type="entry name" value="UDP-Glycosyltransferase/glycogen phosphorylase"/>
    <property type="match status" value="1"/>
</dbReference>
<dbReference type="InterPro" id="IPR001296">
    <property type="entry name" value="Glyco_trans_1"/>
</dbReference>
<protein>
    <submittedName>
        <fullName evidence="2">Mannosylfructose-phosphate synthase</fullName>
        <ecNumber evidence="2">2.4.1.246</ecNumber>
    </submittedName>
</protein>
<dbReference type="EMBL" id="LKAJ01000013">
    <property type="protein sequence ID" value="KRG20320.1"/>
    <property type="molecule type" value="Genomic_DNA"/>
</dbReference>
<keyword evidence="2" id="KW-0328">Glycosyltransferase</keyword>
<gene>
    <name evidence="2" type="primary">mfpsA</name>
    <name evidence="2" type="ORF">HT99x_02570</name>
</gene>